<keyword evidence="2" id="KW-1185">Reference proteome</keyword>
<dbReference type="RefSeq" id="XP_028532503.1">
    <property type="nucleotide sequence ID" value="XM_028675966.1"/>
</dbReference>
<name>A0A1J1H431_PLARL</name>
<accession>A0A1J1H431</accession>
<dbReference type="EMBL" id="LN835302">
    <property type="protein sequence ID" value="CRG99497.1"/>
    <property type="molecule type" value="Genomic_DNA"/>
</dbReference>
<dbReference type="KEGG" id="prel:PRELSG_0726200"/>
<evidence type="ECO:0000313" key="1">
    <source>
        <dbReference type="EMBL" id="CRG99497.1"/>
    </source>
</evidence>
<dbReference type="OrthoDB" id="384256at2759"/>
<gene>
    <name evidence="1" type="ORF">PRELSG_0726200</name>
</gene>
<sequence>MLLSDWHIDDIEIDLDRTIFKIQSKKAFSLYERSIFNYLCNEDLQDENKEDVLDAFNIEEKIRKFKKNRSKKKILSFQTLSTLLTCSFIYFSCKGIVEHFKGFNNKNIRNST</sequence>
<protein>
    <submittedName>
        <fullName evidence="1">Uncharacterized protein</fullName>
    </submittedName>
</protein>
<dbReference type="OMA" id="PQFYNGE"/>
<dbReference type="AlphaFoldDB" id="A0A1J1H431"/>
<reference evidence="1 2" key="1">
    <citation type="submission" date="2015-04" db="EMBL/GenBank/DDBJ databases">
        <authorList>
            <consortium name="Pathogen Informatics"/>
        </authorList>
    </citation>
    <scope>NUCLEOTIDE SEQUENCE [LARGE SCALE GENOMIC DNA]</scope>
    <source>
        <strain evidence="1 2">SGS1</strain>
    </source>
</reference>
<dbReference type="Proteomes" id="UP000220158">
    <property type="component" value="Chromosome 7"/>
</dbReference>
<organism evidence="1 2">
    <name type="scientific">Plasmodium relictum</name>
    <dbReference type="NCBI Taxonomy" id="85471"/>
    <lineage>
        <taxon>Eukaryota</taxon>
        <taxon>Sar</taxon>
        <taxon>Alveolata</taxon>
        <taxon>Apicomplexa</taxon>
        <taxon>Aconoidasida</taxon>
        <taxon>Haemosporida</taxon>
        <taxon>Plasmodiidae</taxon>
        <taxon>Plasmodium</taxon>
        <taxon>Plasmodium (Haemamoeba)</taxon>
    </lineage>
</organism>
<evidence type="ECO:0000313" key="2">
    <source>
        <dbReference type="Proteomes" id="UP000220158"/>
    </source>
</evidence>
<dbReference type="GeneID" id="39735599"/>
<dbReference type="VEuPathDB" id="PlasmoDB:PRELSG_0726200"/>
<proteinExistence type="predicted"/>